<dbReference type="InterPro" id="IPR037171">
    <property type="entry name" value="NagB/RpiA_transferase-like"/>
</dbReference>
<evidence type="ECO:0000256" key="2">
    <source>
        <dbReference type="ARBA" id="ARBA00022491"/>
    </source>
</evidence>
<keyword evidence="7" id="KW-0238">DNA-binding</keyword>
<keyword evidence="3" id="KW-0805">Transcription regulation</keyword>
<dbReference type="SMART" id="SM00420">
    <property type="entry name" value="HTH_DEOR"/>
    <property type="match status" value="1"/>
</dbReference>
<evidence type="ECO:0000313" key="7">
    <source>
        <dbReference type="EMBL" id="WOF22743.1"/>
    </source>
</evidence>
<evidence type="ECO:0000256" key="3">
    <source>
        <dbReference type="ARBA" id="ARBA00023015"/>
    </source>
</evidence>
<evidence type="ECO:0000259" key="6">
    <source>
        <dbReference type="PROSITE" id="PS51000"/>
    </source>
</evidence>
<dbReference type="RefSeq" id="WP_317139214.1">
    <property type="nucleotide sequence ID" value="NZ_CP118157.1"/>
</dbReference>
<dbReference type="PANTHER" id="PTHR30363">
    <property type="entry name" value="HTH-TYPE TRANSCRIPTIONAL REGULATOR SRLR-RELATED"/>
    <property type="match status" value="1"/>
</dbReference>
<keyword evidence="4" id="KW-0804">Transcription</keyword>
<dbReference type="GO" id="GO:0003677">
    <property type="term" value="F:DNA binding"/>
    <property type="evidence" value="ECO:0007669"/>
    <property type="project" value="UniProtKB-KW"/>
</dbReference>
<evidence type="ECO:0000256" key="1">
    <source>
        <dbReference type="ARBA" id="ARBA00021390"/>
    </source>
</evidence>
<proteinExistence type="predicted"/>
<dbReference type="InterPro" id="IPR001034">
    <property type="entry name" value="DeoR_HTH"/>
</dbReference>
<feature type="domain" description="HTH deoR-type" evidence="6">
    <location>
        <begin position="8"/>
        <end position="63"/>
    </location>
</feature>
<dbReference type="SUPFAM" id="SSF46785">
    <property type="entry name" value="Winged helix' DNA-binding domain"/>
    <property type="match status" value="1"/>
</dbReference>
<keyword evidence="8" id="KW-1185">Reference proteome</keyword>
<protein>
    <recommendedName>
        <fullName evidence="1">Lactose phosphotransferase system repressor</fullName>
    </recommendedName>
</protein>
<dbReference type="InterPro" id="IPR036388">
    <property type="entry name" value="WH-like_DNA-bd_sf"/>
</dbReference>
<sequence>MTTTRDTAASRRRRIVAIARERGAIDVADLSAQLALAPATLRRDLRALEADGLVRRSYGMVYAVETTRYETSLALRAASDSEERSAIARAAAEAIGEATTVYVDEGRTTLLAAAQLPKERPLTVVTPSLPVAAELASGTPHEVLLLGGRVRGRTLGTVDYWARDMLSEFVIDVALLGANGVALDEGLTTPDPAVAAIKSMAVRVSKRRIVACEHTKFGVNSFARFARIADIDLFVTGGRLSPTLTRRMTQRGAQFLQV</sequence>
<accession>A0AA97FHF7</accession>
<dbReference type="SMART" id="SM01134">
    <property type="entry name" value="DeoRC"/>
    <property type="match status" value="1"/>
</dbReference>
<dbReference type="InterPro" id="IPR036390">
    <property type="entry name" value="WH_DNA-bd_sf"/>
</dbReference>
<name>A0AA97FHF7_9MICO</name>
<dbReference type="Pfam" id="PF08220">
    <property type="entry name" value="HTH_DeoR"/>
    <property type="match status" value="1"/>
</dbReference>
<comment type="function">
    <text evidence="5">Repressor of the lactose catabolism operon. Galactose-6-phosphate is the inducer.</text>
</comment>
<dbReference type="PROSITE" id="PS51000">
    <property type="entry name" value="HTH_DEOR_2"/>
    <property type="match status" value="1"/>
</dbReference>
<evidence type="ECO:0000256" key="4">
    <source>
        <dbReference type="ARBA" id="ARBA00023163"/>
    </source>
</evidence>
<dbReference type="PANTHER" id="PTHR30363:SF4">
    <property type="entry name" value="GLYCEROL-3-PHOSPHATE REGULON REPRESSOR"/>
    <property type="match status" value="1"/>
</dbReference>
<dbReference type="SUPFAM" id="SSF100950">
    <property type="entry name" value="NagB/RpiA/CoA transferase-like"/>
    <property type="match status" value="1"/>
</dbReference>
<dbReference type="KEGG" id="mbet:N8K70_15315"/>
<dbReference type="Gene3D" id="3.40.50.1360">
    <property type="match status" value="1"/>
</dbReference>
<organism evidence="7 8">
    <name type="scientific">Microbacterium betulae</name>
    <dbReference type="NCBI Taxonomy" id="2981139"/>
    <lineage>
        <taxon>Bacteria</taxon>
        <taxon>Bacillati</taxon>
        <taxon>Actinomycetota</taxon>
        <taxon>Actinomycetes</taxon>
        <taxon>Micrococcales</taxon>
        <taxon>Microbacteriaceae</taxon>
        <taxon>Microbacterium</taxon>
    </lineage>
</organism>
<dbReference type="InterPro" id="IPR050313">
    <property type="entry name" value="Carb_Metab_HTH_regulators"/>
</dbReference>
<dbReference type="Proteomes" id="UP001305498">
    <property type="component" value="Chromosome"/>
</dbReference>
<reference evidence="7 8" key="1">
    <citation type="submission" date="2023-02" db="EMBL/GenBank/DDBJ databases">
        <title>Microbacterium betulae sp. nov., isolated from birch wood.</title>
        <authorList>
            <person name="Pasciak M."/>
            <person name="Pawlik K.J."/>
            <person name="Martynowski D."/>
            <person name="Laczmanski L."/>
            <person name="Ciekot J."/>
            <person name="Szponar B."/>
            <person name="Wojcik-Fatla A."/>
            <person name="Mackiewicz B."/>
            <person name="Farian E."/>
            <person name="Cholewa G."/>
            <person name="Cholewa A."/>
            <person name="Dutkiewicz J."/>
        </authorList>
    </citation>
    <scope>NUCLEOTIDE SEQUENCE [LARGE SCALE GENOMIC DNA]</scope>
    <source>
        <strain evidence="7 8">AB</strain>
    </source>
</reference>
<dbReference type="AlphaFoldDB" id="A0AA97FHF7"/>
<dbReference type="InterPro" id="IPR014036">
    <property type="entry name" value="DeoR-like_C"/>
</dbReference>
<evidence type="ECO:0000313" key="8">
    <source>
        <dbReference type="Proteomes" id="UP001305498"/>
    </source>
</evidence>
<evidence type="ECO:0000256" key="5">
    <source>
        <dbReference type="ARBA" id="ARBA00024937"/>
    </source>
</evidence>
<dbReference type="GO" id="GO:0003700">
    <property type="term" value="F:DNA-binding transcription factor activity"/>
    <property type="evidence" value="ECO:0007669"/>
    <property type="project" value="InterPro"/>
</dbReference>
<dbReference type="EMBL" id="CP118157">
    <property type="protein sequence ID" value="WOF22743.1"/>
    <property type="molecule type" value="Genomic_DNA"/>
</dbReference>
<dbReference type="Gene3D" id="1.10.10.10">
    <property type="entry name" value="Winged helix-like DNA-binding domain superfamily/Winged helix DNA-binding domain"/>
    <property type="match status" value="1"/>
</dbReference>
<dbReference type="Pfam" id="PF00455">
    <property type="entry name" value="DeoRC"/>
    <property type="match status" value="1"/>
</dbReference>
<keyword evidence="2" id="KW-0678">Repressor</keyword>
<gene>
    <name evidence="7" type="ORF">N8K70_15315</name>
</gene>